<reference evidence="1" key="1">
    <citation type="journal article" date="2020" name="Stud. Mycol.">
        <title>101 Dothideomycetes genomes: a test case for predicting lifestyles and emergence of pathogens.</title>
        <authorList>
            <person name="Haridas S."/>
            <person name="Albert R."/>
            <person name="Binder M."/>
            <person name="Bloem J."/>
            <person name="Labutti K."/>
            <person name="Salamov A."/>
            <person name="Andreopoulos B."/>
            <person name="Baker S."/>
            <person name="Barry K."/>
            <person name="Bills G."/>
            <person name="Bluhm B."/>
            <person name="Cannon C."/>
            <person name="Castanera R."/>
            <person name="Culley D."/>
            <person name="Daum C."/>
            <person name="Ezra D."/>
            <person name="Gonzalez J."/>
            <person name="Henrissat B."/>
            <person name="Kuo A."/>
            <person name="Liang C."/>
            <person name="Lipzen A."/>
            <person name="Lutzoni F."/>
            <person name="Magnuson J."/>
            <person name="Mondo S."/>
            <person name="Nolan M."/>
            <person name="Ohm R."/>
            <person name="Pangilinan J."/>
            <person name="Park H.-J."/>
            <person name="Ramirez L."/>
            <person name="Alfaro M."/>
            <person name="Sun H."/>
            <person name="Tritt A."/>
            <person name="Yoshinaga Y."/>
            <person name="Zwiers L.-H."/>
            <person name="Turgeon B."/>
            <person name="Goodwin S."/>
            <person name="Spatafora J."/>
            <person name="Crous P."/>
            <person name="Grigoriev I."/>
        </authorList>
    </citation>
    <scope>NUCLEOTIDE SEQUENCE</scope>
    <source>
        <strain evidence="1">CBS 207.26</strain>
    </source>
</reference>
<gene>
    <name evidence="1" type="ORF">K469DRAFT_692222</name>
</gene>
<dbReference type="Proteomes" id="UP000800200">
    <property type="component" value="Unassembled WGS sequence"/>
</dbReference>
<organism evidence="1 2">
    <name type="scientific">Zopfia rhizophila CBS 207.26</name>
    <dbReference type="NCBI Taxonomy" id="1314779"/>
    <lineage>
        <taxon>Eukaryota</taxon>
        <taxon>Fungi</taxon>
        <taxon>Dikarya</taxon>
        <taxon>Ascomycota</taxon>
        <taxon>Pezizomycotina</taxon>
        <taxon>Dothideomycetes</taxon>
        <taxon>Dothideomycetes incertae sedis</taxon>
        <taxon>Zopfiaceae</taxon>
        <taxon>Zopfia</taxon>
    </lineage>
</organism>
<sequence>MPPRKEKLPKEDFRQLIRNYGIRFEGPVPPKVWPSQHKHHFQAIRKIDTIQYDDYKVNQLIPKERREDFRNRVNYLREKAYNLLDDVKANEATWRELELSILKRFDERVIW</sequence>
<dbReference type="OrthoDB" id="3538597at2759"/>
<evidence type="ECO:0000313" key="2">
    <source>
        <dbReference type="Proteomes" id="UP000800200"/>
    </source>
</evidence>
<dbReference type="AlphaFoldDB" id="A0A6A6DP72"/>
<accession>A0A6A6DP72</accession>
<dbReference type="EMBL" id="ML994653">
    <property type="protein sequence ID" value="KAF2181384.1"/>
    <property type="molecule type" value="Genomic_DNA"/>
</dbReference>
<protein>
    <submittedName>
        <fullName evidence="1">Uncharacterized protein</fullName>
    </submittedName>
</protein>
<evidence type="ECO:0000313" key="1">
    <source>
        <dbReference type="EMBL" id="KAF2181384.1"/>
    </source>
</evidence>
<name>A0A6A6DP72_9PEZI</name>
<keyword evidence="2" id="KW-1185">Reference proteome</keyword>
<proteinExistence type="predicted"/>